<feature type="domain" description="G-protein coupled receptors family 1 profile" evidence="10">
    <location>
        <begin position="35"/>
        <end position="295"/>
    </location>
</feature>
<keyword evidence="3 9" id="KW-1133">Transmembrane helix</keyword>
<comment type="similarity">
    <text evidence="8">Belongs to the G-protein coupled receptor 1 family.</text>
</comment>
<protein>
    <recommendedName>
        <fullName evidence="10">G-protein coupled receptors family 1 profile domain-containing protein</fullName>
    </recommendedName>
</protein>
<evidence type="ECO:0000256" key="9">
    <source>
        <dbReference type="SAM" id="Phobius"/>
    </source>
</evidence>
<evidence type="ECO:0000256" key="7">
    <source>
        <dbReference type="ARBA" id="ARBA00023224"/>
    </source>
</evidence>
<keyword evidence="4 8" id="KW-0297">G-protein coupled receptor</keyword>
<evidence type="ECO:0000313" key="12">
    <source>
        <dbReference type="Proteomes" id="UP001620626"/>
    </source>
</evidence>
<proteinExistence type="inferred from homology"/>
<evidence type="ECO:0000256" key="8">
    <source>
        <dbReference type="RuleBase" id="RU000688"/>
    </source>
</evidence>
<feature type="transmembrane region" description="Helical" evidence="9">
    <location>
        <begin position="20"/>
        <end position="44"/>
    </location>
</feature>
<gene>
    <name evidence="11" type="ORF">niasHT_015139</name>
</gene>
<keyword evidence="12" id="KW-1185">Reference proteome</keyword>
<dbReference type="Proteomes" id="UP001620626">
    <property type="component" value="Unassembled WGS sequence"/>
</dbReference>
<comment type="caution">
    <text evidence="11">The sequence shown here is derived from an EMBL/GenBank/DDBJ whole genome shotgun (WGS) entry which is preliminary data.</text>
</comment>
<feature type="transmembrane region" description="Helical" evidence="9">
    <location>
        <begin position="56"/>
        <end position="77"/>
    </location>
</feature>
<reference evidence="11 12" key="1">
    <citation type="submission" date="2024-10" db="EMBL/GenBank/DDBJ databases">
        <authorList>
            <person name="Kim D."/>
        </authorList>
    </citation>
    <scope>NUCLEOTIDE SEQUENCE [LARGE SCALE GENOMIC DNA]</scope>
    <source>
        <strain evidence="11">BH-2024</strain>
    </source>
</reference>
<feature type="transmembrane region" description="Helical" evidence="9">
    <location>
        <begin position="235"/>
        <end position="254"/>
    </location>
</feature>
<dbReference type="InterPro" id="IPR017452">
    <property type="entry name" value="GPCR_Rhodpsn_7TM"/>
</dbReference>
<dbReference type="PROSITE" id="PS00237">
    <property type="entry name" value="G_PROTEIN_RECEP_F1_1"/>
    <property type="match status" value="1"/>
</dbReference>
<feature type="transmembrane region" description="Helical" evidence="9">
    <location>
        <begin position="92"/>
        <end position="110"/>
    </location>
</feature>
<dbReference type="Pfam" id="PF00001">
    <property type="entry name" value="7tm_1"/>
    <property type="match status" value="1"/>
</dbReference>
<keyword evidence="7 8" id="KW-0807">Transducer</keyword>
<dbReference type="SUPFAM" id="SSF81321">
    <property type="entry name" value="Family A G protein-coupled receptor-like"/>
    <property type="match status" value="1"/>
</dbReference>
<evidence type="ECO:0000256" key="3">
    <source>
        <dbReference type="ARBA" id="ARBA00022989"/>
    </source>
</evidence>
<dbReference type="PANTHER" id="PTHR24243">
    <property type="entry name" value="G-PROTEIN COUPLED RECEPTOR"/>
    <property type="match status" value="1"/>
</dbReference>
<dbReference type="InterPro" id="IPR000276">
    <property type="entry name" value="GPCR_Rhodpsn"/>
</dbReference>
<organism evidence="11 12">
    <name type="scientific">Heterodera trifolii</name>
    <dbReference type="NCBI Taxonomy" id="157864"/>
    <lineage>
        <taxon>Eukaryota</taxon>
        <taxon>Metazoa</taxon>
        <taxon>Ecdysozoa</taxon>
        <taxon>Nematoda</taxon>
        <taxon>Chromadorea</taxon>
        <taxon>Rhabditida</taxon>
        <taxon>Tylenchina</taxon>
        <taxon>Tylenchomorpha</taxon>
        <taxon>Tylenchoidea</taxon>
        <taxon>Heteroderidae</taxon>
        <taxon>Heteroderinae</taxon>
        <taxon>Heterodera</taxon>
    </lineage>
</organism>
<feature type="transmembrane region" description="Helical" evidence="9">
    <location>
        <begin position="131"/>
        <end position="152"/>
    </location>
</feature>
<evidence type="ECO:0000256" key="4">
    <source>
        <dbReference type="ARBA" id="ARBA00023040"/>
    </source>
</evidence>
<dbReference type="EMBL" id="JBICBT010000491">
    <property type="protein sequence ID" value="KAL3111941.1"/>
    <property type="molecule type" value="Genomic_DNA"/>
</dbReference>
<keyword evidence="5 9" id="KW-0472">Membrane</keyword>
<dbReference type="PROSITE" id="PS50262">
    <property type="entry name" value="G_PROTEIN_RECEP_F1_2"/>
    <property type="match status" value="1"/>
</dbReference>
<dbReference type="Gene3D" id="1.20.1070.10">
    <property type="entry name" value="Rhodopsin 7-helix transmembrane proteins"/>
    <property type="match status" value="1"/>
</dbReference>
<evidence type="ECO:0000256" key="6">
    <source>
        <dbReference type="ARBA" id="ARBA00023170"/>
    </source>
</evidence>
<keyword evidence="6 8" id="KW-0675">Receptor</keyword>
<evidence type="ECO:0000259" key="10">
    <source>
        <dbReference type="PROSITE" id="PS50262"/>
    </source>
</evidence>
<evidence type="ECO:0000256" key="2">
    <source>
        <dbReference type="ARBA" id="ARBA00022692"/>
    </source>
</evidence>
<name>A0ABD2LA63_9BILA</name>
<comment type="subcellular location">
    <subcellularLocation>
        <location evidence="1">Membrane</location>
        <topology evidence="1">Multi-pass membrane protein</topology>
    </subcellularLocation>
</comment>
<dbReference type="PRINTS" id="PR00237">
    <property type="entry name" value="GPCRRHODOPSN"/>
</dbReference>
<dbReference type="PANTHER" id="PTHR24243:SF208">
    <property type="entry name" value="PYROKININ-1 RECEPTOR"/>
    <property type="match status" value="1"/>
</dbReference>
<dbReference type="GO" id="GO:0004930">
    <property type="term" value="F:G protein-coupled receptor activity"/>
    <property type="evidence" value="ECO:0007669"/>
    <property type="project" value="UniProtKB-KW"/>
</dbReference>
<feature type="transmembrane region" description="Helical" evidence="9">
    <location>
        <begin position="274"/>
        <end position="298"/>
    </location>
</feature>
<dbReference type="AlphaFoldDB" id="A0ABD2LA63"/>
<keyword evidence="2 8" id="KW-0812">Transmembrane</keyword>
<dbReference type="GO" id="GO:0016020">
    <property type="term" value="C:membrane"/>
    <property type="evidence" value="ECO:0007669"/>
    <property type="project" value="UniProtKB-SubCell"/>
</dbReference>
<evidence type="ECO:0000256" key="5">
    <source>
        <dbReference type="ARBA" id="ARBA00023136"/>
    </source>
</evidence>
<evidence type="ECO:0000256" key="1">
    <source>
        <dbReference type="ARBA" id="ARBA00004141"/>
    </source>
</evidence>
<evidence type="ECO:0000313" key="11">
    <source>
        <dbReference type="EMBL" id="KAL3111941.1"/>
    </source>
</evidence>
<sequence>MNNLTITNSTTNSTIVVPGAVIYVPFAISIFGLIGNIGTFLTIVLSELKKNYVNHYIMVLLVSDSVLLFDIFITPILRPDVINFWLCFAQEYVYNVTIFISCFSIMSLTVERFFAIVFPLKHLRHSDFKRWKIIVAWILPIILLNFNLLFALKSTENDTYTILVSSSSEERVKCQYNYSLHEAYYFFYWPRSFFTFLLPTLVVLVANLTIIIKLRGRSILTGNVNSSAVARANNVVLFAIPVVYIVLNIPYSVRSLMKFVMDSVSNEKLYQNHYLLYAGSFYIYCFNFSVNFIIYALSSRSFRQTFLRIWISKKKVGMNSTRTNVTTTTGTMQLHSIKGTYN</sequence>
<accession>A0ABD2LA63</accession>
<feature type="transmembrane region" description="Helical" evidence="9">
    <location>
        <begin position="193"/>
        <end position="214"/>
    </location>
</feature>